<feature type="domain" description="SGNH hydrolase-type esterase" evidence="1">
    <location>
        <begin position="390"/>
        <end position="554"/>
    </location>
</feature>
<evidence type="ECO:0000259" key="3">
    <source>
        <dbReference type="Pfam" id="PF14607"/>
    </source>
</evidence>
<organism evidence="4 5">
    <name type="scientific">Candidatus Cryptobacteroides intestinigallinarum</name>
    <dbReference type="NCBI Taxonomy" id="2840767"/>
    <lineage>
        <taxon>Bacteria</taxon>
        <taxon>Pseudomonadati</taxon>
        <taxon>Bacteroidota</taxon>
        <taxon>Bacteroidia</taxon>
        <taxon>Bacteroidales</taxon>
        <taxon>Candidatus Cryptobacteroides</taxon>
    </lineage>
</organism>
<dbReference type="PANTHER" id="PTHR30383">
    <property type="entry name" value="THIOESTERASE 1/PROTEASE 1/LYSOPHOSPHOLIPASE L1"/>
    <property type="match status" value="1"/>
</dbReference>
<name>A0A9D9HJN4_9BACT</name>
<dbReference type="Pfam" id="PF14606">
    <property type="entry name" value="Lipase_GDSL_3"/>
    <property type="match status" value="1"/>
</dbReference>
<dbReference type="InterPro" id="IPR032740">
    <property type="entry name" value="GxDLY"/>
</dbReference>
<dbReference type="PANTHER" id="PTHR30383:SF5">
    <property type="entry name" value="SGNH HYDROLASE-TYPE ESTERASE DOMAIN-CONTAINING PROTEIN"/>
    <property type="match status" value="1"/>
</dbReference>
<dbReference type="Gene3D" id="3.40.50.1110">
    <property type="entry name" value="SGNH hydrolase"/>
    <property type="match status" value="2"/>
</dbReference>
<sequence>MFAQDRKWYDPEEAGYPAVHGQAFQDEHREGFYDRLPDRVKEGLSHAVWSLSRQTAGESICFTTDSKDITVRYKVRLRTAMPHMPATGVSGVDLYTKDKHGNEVWLAPKYSFKDTVTFSYSAIEPVNMRGNTRRYTLFLPLYNEVEWLEIGVGEEDKFCFERPSAVKPVVTYGTSICQGACASRPAMSWTNILQRRLDRPFVNLGFSGSAYFESSIIDILSEVDAAVYVIDGMPNAYAIPAPALRDTVVKAVRRLRAARPDTPVVLTDHCGYPHGSVYKYYRDAQEHALKSLEEAYQQLIAEGVTGLYRLRYEDIGMSGEMTVEAIHMSDYGMTTYADAYEPLLRDILCEPSGDVSATRPVTQQRDSYNWLERHDEILSKGNGKHFRRIVIGDSIMHFWGGSDVAPAQNGTDSWAELGGESLNLGCGYDRTENVLWRIYHGELDNLTADKVFIKIGTNNISWGDPDEEIVAGIKAVINAVRTRLPQSEITVMGILPRRNREARVKTLNKAVKAMAREENVNFADPGKTLLGKGGKIDESLFTDGLHPDADGYRRIADYFR</sequence>
<reference evidence="4" key="1">
    <citation type="submission" date="2020-10" db="EMBL/GenBank/DDBJ databases">
        <authorList>
            <person name="Gilroy R."/>
        </authorList>
    </citation>
    <scope>NUCLEOTIDE SEQUENCE</scope>
    <source>
        <strain evidence="4">B1-3475</strain>
    </source>
</reference>
<dbReference type="GO" id="GO:0004622">
    <property type="term" value="F:phosphatidylcholine lysophospholipase activity"/>
    <property type="evidence" value="ECO:0007669"/>
    <property type="project" value="TreeGrafter"/>
</dbReference>
<dbReference type="SUPFAM" id="SSF52266">
    <property type="entry name" value="SGNH hydrolase"/>
    <property type="match status" value="2"/>
</dbReference>
<accession>A0A9D9HJN4</accession>
<dbReference type="InterPro" id="IPR036514">
    <property type="entry name" value="SGNH_hydro_sf"/>
</dbReference>
<gene>
    <name evidence="4" type="ORF">IAC08_01495</name>
</gene>
<dbReference type="Pfam" id="PF13472">
    <property type="entry name" value="Lipase_GDSL_2"/>
    <property type="match status" value="1"/>
</dbReference>
<dbReference type="Proteomes" id="UP000823617">
    <property type="component" value="Unassembled WGS sequence"/>
</dbReference>
<protein>
    <submittedName>
        <fullName evidence="4">SGNH/GDSL hydrolase family protein</fullName>
    </submittedName>
</protein>
<feature type="domain" description="SGNH hydrolase-type esterase N-terminal" evidence="3">
    <location>
        <begin position="7"/>
        <end position="158"/>
    </location>
</feature>
<dbReference type="Gene3D" id="2.60.120.260">
    <property type="entry name" value="Galactose-binding domain-like"/>
    <property type="match status" value="1"/>
</dbReference>
<dbReference type="Pfam" id="PF14607">
    <property type="entry name" value="GxDLY"/>
    <property type="match status" value="1"/>
</dbReference>
<comment type="caution">
    <text evidence="4">The sequence shown here is derived from an EMBL/GenBank/DDBJ whole genome shotgun (WGS) entry which is preliminary data.</text>
</comment>
<evidence type="ECO:0000259" key="1">
    <source>
        <dbReference type="Pfam" id="PF13472"/>
    </source>
</evidence>
<evidence type="ECO:0000313" key="5">
    <source>
        <dbReference type="Proteomes" id="UP000823617"/>
    </source>
</evidence>
<evidence type="ECO:0000259" key="2">
    <source>
        <dbReference type="Pfam" id="PF14606"/>
    </source>
</evidence>
<dbReference type="InterPro" id="IPR051532">
    <property type="entry name" value="Ester_Hydrolysis_Enzymes"/>
</dbReference>
<dbReference type="AlphaFoldDB" id="A0A9D9HJN4"/>
<dbReference type="InterPro" id="IPR013830">
    <property type="entry name" value="SGNH_hydro"/>
</dbReference>
<proteinExistence type="predicted"/>
<evidence type="ECO:0000313" key="4">
    <source>
        <dbReference type="EMBL" id="MBO8455064.1"/>
    </source>
</evidence>
<reference evidence="4" key="2">
    <citation type="journal article" date="2021" name="PeerJ">
        <title>Extensive microbial diversity within the chicken gut microbiome revealed by metagenomics and culture.</title>
        <authorList>
            <person name="Gilroy R."/>
            <person name="Ravi A."/>
            <person name="Getino M."/>
            <person name="Pursley I."/>
            <person name="Horton D.L."/>
            <person name="Alikhan N.F."/>
            <person name="Baker D."/>
            <person name="Gharbi K."/>
            <person name="Hall N."/>
            <person name="Watson M."/>
            <person name="Adriaenssens E.M."/>
            <person name="Foster-Nyarko E."/>
            <person name="Jarju S."/>
            <person name="Secka A."/>
            <person name="Antonio M."/>
            <person name="Oren A."/>
            <person name="Chaudhuri R.R."/>
            <person name="La Ragione R."/>
            <person name="Hildebrand F."/>
            <person name="Pallen M.J."/>
        </authorList>
    </citation>
    <scope>NUCLEOTIDE SEQUENCE</scope>
    <source>
        <strain evidence="4">B1-3475</strain>
    </source>
</reference>
<dbReference type="EMBL" id="JADIMK010000011">
    <property type="protein sequence ID" value="MBO8455064.1"/>
    <property type="molecule type" value="Genomic_DNA"/>
</dbReference>
<keyword evidence="4" id="KW-0378">Hydrolase</keyword>
<feature type="domain" description="SGNH hydrolase-type esterase" evidence="2">
    <location>
        <begin position="167"/>
        <end position="345"/>
    </location>
</feature>